<dbReference type="SUPFAM" id="SSF55874">
    <property type="entry name" value="ATPase domain of HSP90 chaperone/DNA topoisomerase II/histidine kinase"/>
    <property type="match status" value="1"/>
</dbReference>
<keyword evidence="5 9" id="KW-0418">Kinase</keyword>
<dbReference type="InterPro" id="IPR036097">
    <property type="entry name" value="HisK_dim/P_sf"/>
</dbReference>
<dbReference type="NCBIfam" id="TIGR00229">
    <property type="entry name" value="sensory_box"/>
    <property type="match status" value="1"/>
</dbReference>
<dbReference type="InterPro" id="IPR003594">
    <property type="entry name" value="HATPase_dom"/>
</dbReference>
<sequence length="619" mass="64934">MRSAGSLARKSLGVAFRMAITALRTQAAALVHASVRSDLGESLRHERFVLTRLLVGGGVLGLAPAYLAWRGTLGAFEAAMFVAAALPLLAVFLLSRTGRLDVAHAISAAALSLFIVALAGATGGLASPLLLWLAVVPVEAAFFGSFGFVLRAGWIALAALAAAFGLQQAGLFAEASAWTGLAMPFLAVAALAQALVTAAVLLRRRDGEERAHRVSDARARLLLDHVGDLVTWHDAGGAVVFANAAAQALTGAEPRELLGRGLFERVHIADRPLFLKALSDAAHGGCGATVSFRTLFVPKGQAGEARTPVSLWLEMQAYRVDEGGSPDGAAVVCVMRDVTARRHAEEERDRGHAEALRANDVKGQFLATVSHELRTPLNAIIGFSEMLSAEENGWIDAEKRLEYARIIHASGHHLLDVVNTLLDISKIESGAMTIEREPLDLAAMAGDCCALMALRAETAGVVLERVAGPALPLIEGDRRAVKQVLLNLLSNAVKFTPAGGRVVLAIVRDGDTVDLSVSDTGIGIAAADLPRLGDPFFQVKGAYDRSHEGTGLGLSVVRGLVGLHGGRLTVESAPDVGTRVSVRLPVGGAGGAEQPAKIVTFARAPRRGLETKEPLRLTA</sequence>
<dbReference type="CDD" id="cd16922">
    <property type="entry name" value="HATPase_EvgS-ArcB-TorS-like"/>
    <property type="match status" value="1"/>
</dbReference>
<feature type="domain" description="Histidine kinase" evidence="7">
    <location>
        <begin position="368"/>
        <end position="588"/>
    </location>
</feature>
<dbReference type="FunFam" id="3.30.565.10:FF:000006">
    <property type="entry name" value="Sensor histidine kinase WalK"/>
    <property type="match status" value="1"/>
</dbReference>
<dbReference type="SUPFAM" id="SSF47384">
    <property type="entry name" value="Homodimeric domain of signal transducing histidine kinase"/>
    <property type="match status" value="1"/>
</dbReference>
<evidence type="ECO:0000256" key="1">
    <source>
        <dbReference type="ARBA" id="ARBA00000085"/>
    </source>
</evidence>
<dbReference type="InterPro" id="IPR000014">
    <property type="entry name" value="PAS"/>
</dbReference>
<dbReference type="EC" id="2.7.13.3" evidence="2"/>
<dbReference type="SMART" id="SM00091">
    <property type="entry name" value="PAS"/>
    <property type="match status" value="1"/>
</dbReference>
<dbReference type="CDD" id="cd00130">
    <property type="entry name" value="PAS"/>
    <property type="match status" value="1"/>
</dbReference>
<protein>
    <recommendedName>
        <fullName evidence="2">histidine kinase</fullName>
        <ecNumber evidence="2">2.7.13.3</ecNumber>
    </recommendedName>
</protein>
<dbReference type="GO" id="GO:0009927">
    <property type="term" value="F:histidine phosphotransfer kinase activity"/>
    <property type="evidence" value="ECO:0007669"/>
    <property type="project" value="TreeGrafter"/>
</dbReference>
<keyword evidence="6" id="KW-0812">Transmembrane</keyword>
<dbReference type="Pfam" id="PF02518">
    <property type="entry name" value="HATPase_c"/>
    <property type="match status" value="1"/>
</dbReference>
<feature type="transmembrane region" description="Helical" evidence="6">
    <location>
        <begin position="106"/>
        <end position="136"/>
    </location>
</feature>
<dbReference type="InterPro" id="IPR004358">
    <property type="entry name" value="Sig_transdc_His_kin-like_C"/>
</dbReference>
<dbReference type="AlphaFoldDB" id="A0A1T5F481"/>
<organism evidence="9 10">
    <name type="scientific">Bosea thiooxidans</name>
    <dbReference type="NCBI Taxonomy" id="53254"/>
    <lineage>
        <taxon>Bacteria</taxon>
        <taxon>Pseudomonadati</taxon>
        <taxon>Pseudomonadota</taxon>
        <taxon>Alphaproteobacteria</taxon>
        <taxon>Hyphomicrobiales</taxon>
        <taxon>Boseaceae</taxon>
        <taxon>Bosea</taxon>
    </lineage>
</organism>
<feature type="domain" description="PAS" evidence="8">
    <location>
        <begin position="215"/>
        <end position="285"/>
    </location>
</feature>
<dbReference type="PROSITE" id="PS50112">
    <property type="entry name" value="PAS"/>
    <property type="match status" value="1"/>
</dbReference>
<dbReference type="GO" id="GO:0000155">
    <property type="term" value="F:phosphorelay sensor kinase activity"/>
    <property type="evidence" value="ECO:0007669"/>
    <property type="project" value="InterPro"/>
</dbReference>
<keyword evidence="3" id="KW-0597">Phosphoprotein</keyword>
<dbReference type="PANTHER" id="PTHR43047">
    <property type="entry name" value="TWO-COMPONENT HISTIDINE PROTEIN KINASE"/>
    <property type="match status" value="1"/>
</dbReference>
<keyword evidence="6" id="KW-0472">Membrane</keyword>
<dbReference type="PROSITE" id="PS50109">
    <property type="entry name" value="HIS_KIN"/>
    <property type="match status" value="1"/>
</dbReference>
<dbReference type="SUPFAM" id="SSF55785">
    <property type="entry name" value="PYP-like sensor domain (PAS domain)"/>
    <property type="match status" value="1"/>
</dbReference>
<reference evidence="9 10" key="1">
    <citation type="submission" date="2017-02" db="EMBL/GenBank/DDBJ databases">
        <authorList>
            <person name="Peterson S.W."/>
        </authorList>
    </citation>
    <scope>NUCLEOTIDE SEQUENCE [LARGE SCALE GENOMIC DNA]</scope>
    <source>
        <strain evidence="9 10">DSM 9653</strain>
    </source>
</reference>
<dbReference type="Gene3D" id="3.30.565.10">
    <property type="entry name" value="Histidine kinase-like ATPase, C-terminal domain"/>
    <property type="match status" value="1"/>
</dbReference>
<name>A0A1T5F481_9HYPH</name>
<dbReference type="SMART" id="SM00388">
    <property type="entry name" value="HisKA"/>
    <property type="match status" value="1"/>
</dbReference>
<dbReference type="OrthoDB" id="9801651at2"/>
<dbReference type="InterPro" id="IPR035965">
    <property type="entry name" value="PAS-like_dom_sf"/>
</dbReference>
<evidence type="ECO:0000259" key="7">
    <source>
        <dbReference type="PROSITE" id="PS50109"/>
    </source>
</evidence>
<feature type="transmembrane region" description="Helical" evidence="6">
    <location>
        <begin position="148"/>
        <end position="169"/>
    </location>
</feature>
<keyword evidence="4" id="KW-0808">Transferase</keyword>
<dbReference type="GO" id="GO:0005886">
    <property type="term" value="C:plasma membrane"/>
    <property type="evidence" value="ECO:0007669"/>
    <property type="project" value="TreeGrafter"/>
</dbReference>
<dbReference type="PANTHER" id="PTHR43047:SF63">
    <property type="entry name" value="HISTIDINE KINASE"/>
    <property type="match status" value="1"/>
</dbReference>
<gene>
    <name evidence="9" type="ORF">SAMN05660750_02971</name>
</gene>
<dbReference type="Pfam" id="PF00512">
    <property type="entry name" value="HisKA"/>
    <property type="match status" value="1"/>
</dbReference>
<dbReference type="Gene3D" id="1.10.287.130">
    <property type="match status" value="1"/>
</dbReference>
<dbReference type="SMART" id="SM00387">
    <property type="entry name" value="HATPase_c"/>
    <property type="match status" value="1"/>
</dbReference>
<dbReference type="InterPro" id="IPR036890">
    <property type="entry name" value="HATPase_C_sf"/>
</dbReference>
<evidence type="ECO:0000256" key="6">
    <source>
        <dbReference type="SAM" id="Phobius"/>
    </source>
</evidence>
<proteinExistence type="predicted"/>
<comment type="catalytic activity">
    <reaction evidence="1">
        <text>ATP + protein L-histidine = ADP + protein N-phospho-L-histidine.</text>
        <dbReference type="EC" id="2.7.13.3"/>
    </reaction>
</comment>
<accession>A0A1T5F481</accession>
<dbReference type="InterPro" id="IPR013656">
    <property type="entry name" value="PAS_4"/>
</dbReference>
<dbReference type="InterPro" id="IPR005467">
    <property type="entry name" value="His_kinase_dom"/>
</dbReference>
<evidence type="ECO:0000313" key="10">
    <source>
        <dbReference type="Proteomes" id="UP000190130"/>
    </source>
</evidence>
<dbReference type="Proteomes" id="UP000190130">
    <property type="component" value="Unassembled WGS sequence"/>
</dbReference>
<feature type="transmembrane region" description="Helical" evidence="6">
    <location>
        <begin position="49"/>
        <end position="69"/>
    </location>
</feature>
<dbReference type="PRINTS" id="PR00344">
    <property type="entry name" value="BCTRLSENSOR"/>
</dbReference>
<evidence type="ECO:0000313" key="9">
    <source>
        <dbReference type="EMBL" id="SKB90936.1"/>
    </source>
</evidence>
<feature type="transmembrane region" description="Helical" evidence="6">
    <location>
        <begin position="181"/>
        <end position="202"/>
    </location>
</feature>
<evidence type="ECO:0000256" key="4">
    <source>
        <dbReference type="ARBA" id="ARBA00022679"/>
    </source>
</evidence>
<dbReference type="Pfam" id="PF08448">
    <property type="entry name" value="PAS_4"/>
    <property type="match status" value="1"/>
</dbReference>
<evidence type="ECO:0000259" key="8">
    <source>
        <dbReference type="PROSITE" id="PS50112"/>
    </source>
</evidence>
<keyword evidence="6" id="KW-1133">Transmembrane helix</keyword>
<dbReference type="Gene3D" id="3.30.450.20">
    <property type="entry name" value="PAS domain"/>
    <property type="match status" value="1"/>
</dbReference>
<dbReference type="CDD" id="cd00082">
    <property type="entry name" value="HisKA"/>
    <property type="match status" value="1"/>
</dbReference>
<evidence type="ECO:0000256" key="2">
    <source>
        <dbReference type="ARBA" id="ARBA00012438"/>
    </source>
</evidence>
<evidence type="ECO:0000256" key="5">
    <source>
        <dbReference type="ARBA" id="ARBA00022777"/>
    </source>
</evidence>
<dbReference type="EMBL" id="FUYX01000007">
    <property type="protein sequence ID" value="SKB90936.1"/>
    <property type="molecule type" value="Genomic_DNA"/>
</dbReference>
<evidence type="ECO:0000256" key="3">
    <source>
        <dbReference type="ARBA" id="ARBA00022553"/>
    </source>
</evidence>
<feature type="transmembrane region" description="Helical" evidence="6">
    <location>
        <begin position="76"/>
        <end position="94"/>
    </location>
</feature>
<dbReference type="InterPro" id="IPR003661">
    <property type="entry name" value="HisK_dim/P_dom"/>
</dbReference>